<dbReference type="InterPro" id="IPR051463">
    <property type="entry name" value="Peptidase_U62_metallo"/>
</dbReference>
<keyword evidence="6" id="KW-1185">Reference proteome</keyword>
<organism evidence="5 6">
    <name type="scientific">Anaeromyxobacter oryzae</name>
    <dbReference type="NCBI Taxonomy" id="2918170"/>
    <lineage>
        <taxon>Bacteria</taxon>
        <taxon>Pseudomonadati</taxon>
        <taxon>Myxococcota</taxon>
        <taxon>Myxococcia</taxon>
        <taxon>Myxococcales</taxon>
        <taxon>Cystobacterineae</taxon>
        <taxon>Anaeromyxobacteraceae</taxon>
        <taxon>Anaeromyxobacter</taxon>
    </lineage>
</organism>
<dbReference type="Gene3D" id="3.30.2290.10">
    <property type="entry name" value="PmbA/TldD superfamily"/>
    <property type="match status" value="1"/>
</dbReference>
<feature type="region of interest" description="Disordered" evidence="2">
    <location>
        <begin position="589"/>
        <end position="625"/>
    </location>
</feature>
<dbReference type="EMBL" id="AP025591">
    <property type="protein sequence ID" value="BDG01726.1"/>
    <property type="molecule type" value="Genomic_DNA"/>
</dbReference>
<feature type="domain" description="Metalloprotease TldD/E central" evidence="4">
    <location>
        <begin position="228"/>
        <end position="320"/>
    </location>
</feature>
<evidence type="ECO:0000259" key="4">
    <source>
        <dbReference type="Pfam" id="PF19290"/>
    </source>
</evidence>
<name>A0ABM7WQI1_9BACT</name>
<dbReference type="InterPro" id="IPR036059">
    <property type="entry name" value="TldD/PmbA_sf"/>
</dbReference>
<accession>A0ABM7WQI1</accession>
<dbReference type="InterPro" id="IPR045570">
    <property type="entry name" value="Metalloprtase-TldD/E_cen_dom"/>
</dbReference>
<evidence type="ECO:0000259" key="3">
    <source>
        <dbReference type="Pfam" id="PF19289"/>
    </source>
</evidence>
<dbReference type="InterPro" id="IPR045569">
    <property type="entry name" value="Metalloprtase-TldD/E_C"/>
</dbReference>
<reference evidence="6" key="1">
    <citation type="journal article" date="2022" name="Int. J. Syst. Evol. Microbiol.">
        <title>Anaeromyxobacter oryzae sp. nov., Anaeromyxobacter diazotrophicus sp. nov. and Anaeromyxobacter paludicola sp. nov., isolated from paddy soils.</title>
        <authorList>
            <person name="Itoh H."/>
            <person name="Xu Z."/>
            <person name="Mise K."/>
            <person name="Masuda Y."/>
            <person name="Ushijima N."/>
            <person name="Hayakawa C."/>
            <person name="Shiratori Y."/>
            <person name="Senoo K."/>
        </authorList>
    </citation>
    <scope>NUCLEOTIDE SEQUENCE [LARGE SCALE GENOMIC DNA]</scope>
    <source>
        <strain evidence="6">Red232</strain>
    </source>
</reference>
<proteinExistence type="inferred from homology"/>
<dbReference type="SUPFAM" id="SSF111283">
    <property type="entry name" value="Putative modulator of DNA gyrase, PmbA/TldD"/>
    <property type="match status" value="1"/>
</dbReference>
<evidence type="ECO:0000256" key="1">
    <source>
        <dbReference type="ARBA" id="ARBA00005836"/>
    </source>
</evidence>
<evidence type="ECO:0000256" key="2">
    <source>
        <dbReference type="SAM" id="MobiDB-lite"/>
    </source>
</evidence>
<evidence type="ECO:0000313" key="6">
    <source>
        <dbReference type="Proteomes" id="UP001162891"/>
    </source>
</evidence>
<protein>
    <recommendedName>
        <fullName evidence="7">Peptidase U62 modulator of DNA gyrase</fullName>
    </recommendedName>
</protein>
<dbReference type="InterPro" id="IPR035068">
    <property type="entry name" value="TldD/PmbA_N"/>
</dbReference>
<feature type="domain" description="Metalloprotease TldD/E C-terminal" evidence="3">
    <location>
        <begin position="335"/>
        <end position="580"/>
    </location>
</feature>
<feature type="compositionally biased region" description="Low complexity" evidence="2">
    <location>
        <begin position="601"/>
        <end position="625"/>
    </location>
</feature>
<dbReference type="PANTHER" id="PTHR30624">
    <property type="entry name" value="UNCHARACTERIZED PROTEIN TLDD AND PMBA"/>
    <property type="match status" value="1"/>
</dbReference>
<sequence>MLETIGNPETAPVTIARLLAPLLLAAVPALSTPAAPRAGSAALVAPASPAAPADDRLATLDAMRAELARSMERLRLKGYEAPYFLSYQVVDVSKQDLTGRYGAIFDDHPRRDRNLLVDLRVGSYAFDSSGPEEATIVIGGGGGDDGPTWYAPKDAPVDGDVTALRNALWLATDERYKEALSAYFKKKSKAVYREEEPDRAPSFSREAPVHHVDAPRPFPFDRERWQGIIRETTAAFRDHPQVFDSQVRVTAEKQVRWFASSEGSALVTEQTIYGVHVQAVARAPDGQLLEDGRDFYARSEAELPPPDALRAAAEAVIRELEALRSAPAIDPYTGPAILEPEATGVLFHEAVGHRLEGERMDDDQEGQTYKGQIGQVVLPTFLTIVDDPTLDQVGGVALNGTYAFDEQGVPAKRTVLVRDGKLESYLLSRKPVKPFERSNGHGRAQANRQPMARMSNLVVESRKRVSSEELKRMLMAEARRQGKPFGLVIRDITGGNTNTMSYGYQAFKGTPRLVYRVDAKTGKEELVRGVELIGTPLTSINKVLATGDWSRVFNGYCGAESGYVPVSTIAPEALIGELELQRVTKANERSPILPAPWTERATPQSTAPASAPAAPSAPSSKEASR</sequence>
<evidence type="ECO:0008006" key="7">
    <source>
        <dbReference type="Google" id="ProtNLM"/>
    </source>
</evidence>
<dbReference type="Pfam" id="PF19290">
    <property type="entry name" value="PmbA_TldD_2nd"/>
    <property type="match status" value="1"/>
</dbReference>
<dbReference type="Pfam" id="PF19289">
    <property type="entry name" value="PmbA_TldD_3rd"/>
    <property type="match status" value="1"/>
</dbReference>
<dbReference type="Proteomes" id="UP001162891">
    <property type="component" value="Chromosome"/>
</dbReference>
<comment type="similarity">
    <text evidence="1">Belongs to the peptidase U62 family.</text>
</comment>
<evidence type="ECO:0000313" key="5">
    <source>
        <dbReference type="EMBL" id="BDG01726.1"/>
    </source>
</evidence>
<gene>
    <name evidence="5" type="ORF">AMOR_07220</name>
</gene>
<dbReference type="PANTHER" id="PTHR30624:SF4">
    <property type="entry name" value="METALLOPROTEASE TLDD"/>
    <property type="match status" value="1"/>
</dbReference>